<evidence type="ECO:0000313" key="3">
    <source>
        <dbReference type="Proteomes" id="UP000826234"/>
    </source>
</evidence>
<dbReference type="Proteomes" id="UP000826234">
    <property type="component" value="Unassembled WGS sequence"/>
</dbReference>
<dbReference type="EMBL" id="JAIPUX010005289">
    <property type="protein sequence ID" value="KAH0617450.1"/>
    <property type="molecule type" value="Genomic_DNA"/>
</dbReference>
<keyword evidence="1" id="KW-1133">Transmembrane helix</keyword>
<evidence type="ECO:0000313" key="2">
    <source>
        <dbReference type="EMBL" id="KAH0617450.1"/>
    </source>
</evidence>
<keyword evidence="1" id="KW-0472">Membrane</keyword>
<sequence>MPFYGNTNLLWLCLSTSFYKGFSFLKCKLLTCVFHLYWQLPFTIWPLPPSHLLSFTRIITLIACHQCTIWVLGLHIYLAFENA</sequence>
<comment type="caution">
    <text evidence="2">The sequence shown here is derived from an EMBL/GenBank/DDBJ whole genome shotgun (WGS) entry which is preliminary data.</text>
</comment>
<evidence type="ECO:0000256" key="1">
    <source>
        <dbReference type="SAM" id="Phobius"/>
    </source>
</evidence>
<feature type="transmembrane region" description="Helical" evidence="1">
    <location>
        <begin position="58"/>
        <end position="80"/>
    </location>
</feature>
<gene>
    <name evidence="2" type="ORF">JD844_015697</name>
</gene>
<feature type="transmembrane region" description="Helical" evidence="1">
    <location>
        <begin position="21"/>
        <end position="38"/>
    </location>
</feature>
<keyword evidence="1" id="KW-0812">Transmembrane</keyword>
<reference evidence="2 3" key="1">
    <citation type="journal article" date="2022" name="Gigascience">
        <title>A chromosome-level genome assembly and annotation of the desert horned lizard, Phrynosoma platyrhinos, provides insight into chromosomal rearrangements among reptiles.</title>
        <authorList>
            <person name="Koochekian N."/>
            <person name="Ascanio A."/>
            <person name="Farleigh K."/>
            <person name="Card D.C."/>
            <person name="Schield D.R."/>
            <person name="Castoe T.A."/>
            <person name="Jezkova T."/>
        </authorList>
    </citation>
    <scope>NUCLEOTIDE SEQUENCE [LARGE SCALE GENOMIC DNA]</scope>
    <source>
        <strain evidence="2">NK-2021</strain>
    </source>
</reference>
<name>A0ABQ7SJD7_PHRPL</name>
<accession>A0ABQ7SJD7</accession>
<keyword evidence="3" id="KW-1185">Reference proteome</keyword>
<protein>
    <submittedName>
        <fullName evidence="2">Uncharacterized protein</fullName>
    </submittedName>
</protein>
<organism evidence="2 3">
    <name type="scientific">Phrynosoma platyrhinos</name>
    <name type="common">Desert horned lizard</name>
    <dbReference type="NCBI Taxonomy" id="52577"/>
    <lineage>
        <taxon>Eukaryota</taxon>
        <taxon>Metazoa</taxon>
        <taxon>Chordata</taxon>
        <taxon>Craniata</taxon>
        <taxon>Vertebrata</taxon>
        <taxon>Euteleostomi</taxon>
        <taxon>Lepidosauria</taxon>
        <taxon>Squamata</taxon>
        <taxon>Bifurcata</taxon>
        <taxon>Unidentata</taxon>
        <taxon>Episquamata</taxon>
        <taxon>Toxicofera</taxon>
        <taxon>Iguania</taxon>
        <taxon>Phrynosomatidae</taxon>
        <taxon>Phrynosomatinae</taxon>
        <taxon>Phrynosoma</taxon>
    </lineage>
</organism>
<proteinExistence type="predicted"/>